<dbReference type="GO" id="GO:0030089">
    <property type="term" value="C:phycobilisome"/>
    <property type="evidence" value="ECO:0007669"/>
    <property type="project" value="InterPro"/>
</dbReference>
<evidence type="ECO:0000256" key="2">
    <source>
        <dbReference type="ARBA" id="ARBA00022991"/>
    </source>
</evidence>
<evidence type="ECO:0000313" key="5">
    <source>
        <dbReference type="Proteomes" id="UP000615026"/>
    </source>
</evidence>
<dbReference type="Gene3D" id="1.10.490.20">
    <property type="entry name" value="Phycocyanins"/>
    <property type="match status" value="1"/>
</dbReference>
<dbReference type="InterPro" id="IPR009050">
    <property type="entry name" value="Globin-like_sf"/>
</dbReference>
<dbReference type="AlphaFoldDB" id="A0A928X421"/>
<dbReference type="InterPro" id="IPR012128">
    <property type="entry name" value="Phycobilisome_asu/bsu"/>
</dbReference>
<protein>
    <submittedName>
        <fullName evidence="4">Uncharacterized protein</fullName>
    </submittedName>
</protein>
<dbReference type="SUPFAM" id="SSF46458">
    <property type="entry name" value="Globin-like"/>
    <property type="match status" value="1"/>
</dbReference>
<evidence type="ECO:0000256" key="1">
    <source>
        <dbReference type="ARBA" id="ARBA00008182"/>
    </source>
</evidence>
<sequence length="353" mass="40935">MVPVSQYDRHSRLLGSTELTDIWTARYFTKNSRLPTDRVDFSTCPLDYATSPTGRRKTVEKLNRHIQNICTLAAIRTKELYTGYEILELKETAKLSRFAAQIYPLLLNFYQTTTPMIMGCQQKHPDVRNKALNIFGIPEMDTLINILDPYLEVFKSQQDSPTDWQKRSFLTTQISISNELFLEALNSVEQVLLKPYFDFLEEYVGIPWQRLCIAAENHSCTSSTFTLVEKMLLKIPEISIAVYRKWCQQFSHYYGRRGRLDHPSVVNSALRDFDMFQVYLWICMLEGNLEAIEQELLLLCTLVYQGIGIPWEMTVRGVELLIGEILSHLDLNEQAQAFPYVQQMLTAFSRVNP</sequence>
<dbReference type="Pfam" id="PF00502">
    <property type="entry name" value="Phycobilisome"/>
    <property type="match status" value="1"/>
</dbReference>
<proteinExistence type="inferred from homology"/>
<reference evidence="4" key="1">
    <citation type="submission" date="2020-10" db="EMBL/GenBank/DDBJ databases">
        <authorList>
            <person name="Castelo-Branco R."/>
            <person name="Eusebio N."/>
            <person name="Adriana R."/>
            <person name="Vieira A."/>
            <person name="Brugerolle De Fraissinette N."/>
            <person name="Rezende De Castro R."/>
            <person name="Schneider M.P."/>
            <person name="Vasconcelos V."/>
            <person name="Leao P.N."/>
        </authorList>
    </citation>
    <scope>NUCLEOTIDE SEQUENCE</scope>
    <source>
        <strain evidence="4">LEGE 11479</strain>
    </source>
</reference>
<evidence type="ECO:0000256" key="3">
    <source>
        <dbReference type="ARBA" id="ARBA00023307"/>
    </source>
</evidence>
<accession>A0A928X421</accession>
<keyword evidence="5" id="KW-1185">Reference proteome</keyword>
<keyword evidence="2" id="KW-0157">Chromophore</keyword>
<dbReference type="Proteomes" id="UP000615026">
    <property type="component" value="Unassembled WGS sequence"/>
</dbReference>
<organism evidence="4 5">
    <name type="scientific">Leptolyngbya cf. ectocarpi LEGE 11479</name>
    <dbReference type="NCBI Taxonomy" id="1828722"/>
    <lineage>
        <taxon>Bacteria</taxon>
        <taxon>Bacillati</taxon>
        <taxon>Cyanobacteriota</taxon>
        <taxon>Cyanophyceae</taxon>
        <taxon>Leptolyngbyales</taxon>
        <taxon>Leptolyngbyaceae</taxon>
        <taxon>Leptolyngbya group</taxon>
        <taxon>Leptolyngbya</taxon>
    </lineage>
</organism>
<keyword evidence="3" id="KW-0089">Bile pigment</keyword>
<gene>
    <name evidence="4" type="ORF">IQ260_09865</name>
</gene>
<comment type="caution">
    <text evidence="4">The sequence shown here is derived from an EMBL/GenBank/DDBJ whole genome shotgun (WGS) entry which is preliminary data.</text>
</comment>
<name>A0A928X421_LEPEC</name>
<dbReference type="RefSeq" id="WP_193992935.1">
    <property type="nucleotide sequence ID" value="NZ_JADEXP010000068.1"/>
</dbReference>
<comment type="similarity">
    <text evidence="1">Belongs to the phycobiliprotein family.</text>
</comment>
<dbReference type="EMBL" id="JADEXP010000068">
    <property type="protein sequence ID" value="MBE9066961.1"/>
    <property type="molecule type" value="Genomic_DNA"/>
</dbReference>
<dbReference type="GO" id="GO:0015979">
    <property type="term" value="P:photosynthesis"/>
    <property type="evidence" value="ECO:0007669"/>
    <property type="project" value="InterPro"/>
</dbReference>
<evidence type="ECO:0000313" key="4">
    <source>
        <dbReference type="EMBL" id="MBE9066961.1"/>
    </source>
</evidence>
<dbReference type="InterPro" id="IPR038719">
    <property type="entry name" value="Phycobilisome_asu/bsu_sf"/>
</dbReference>